<reference evidence="2" key="1">
    <citation type="submission" date="2022-11" db="UniProtKB">
        <authorList>
            <consortium name="WormBaseParasite"/>
        </authorList>
    </citation>
    <scope>IDENTIFICATION</scope>
</reference>
<name>A0AC34PUH8_9BILA</name>
<accession>A0AC34PUH8</accession>
<organism evidence="1 2">
    <name type="scientific">Panagrolaimus sp. JU765</name>
    <dbReference type="NCBI Taxonomy" id="591449"/>
    <lineage>
        <taxon>Eukaryota</taxon>
        <taxon>Metazoa</taxon>
        <taxon>Ecdysozoa</taxon>
        <taxon>Nematoda</taxon>
        <taxon>Chromadorea</taxon>
        <taxon>Rhabditida</taxon>
        <taxon>Tylenchina</taxon>
        <taxon>Panagrolaimomorpha</taxon>
        <taxon>Panagrolaimoidea</taxon>
        <taxon>Panagrolaimidae</taxon>
        <taxon>Panagrolaimus</taxon>
    </lineage>
</organism>
<proteinExistence type="predicted"/>
<evidence type="ECO:0000313" key="1">
    <source>
        <dbReference type="Proteomes" id="UP000887576"/>
    </source>
</evidence>
<protein>
    <submittedName>
        <fullName evidence="2">Small G protein signaling modulator 1</fullName>
    </submittedName>
</protein>
<evidence type="ECO:0000313" key="2">
    <source>
        <dbReference type="WBParaSite" id="JU765_v2.g10073.t1"/>
    </source>
</evidence>
<dbReference type="Proteomes" id="UP000887576">
    <property type="component" value="Unplaced"/>
</dbReference>
<dbReference type="WBParaSite" id="JU765_v2.g10073.t1">
    <property type="protein sequence ID" value="JU765_v2.g10073.t1"/>
    <property type="gene ID" value="JU765_v2.g10073"/>
</dbReference>
<sequence>MAVKKLMEESANNKRSYIYGNVTTELCVAVENCLLHGLRRRLLGLFGVRTTLALLHSVAKNCGPAASVIKLISEQSFDTPAIDSSKSGYSWIRVALLEKTLCSIISFIFSSSQCRRYYDEEALMLDSSRGGMVAALLVGPCVVEYSLYKPMDLGYHDPTADELVQRSRIASTAGENNELLKGYLSLHRENTGCLTVKWTPNQLMHSTSEPASSPGPKQNSDRLWKYVVNINMQSIIYLHLHQQGESHPMSLVFVDAEGVQYAPFQFPPGQHCLSFLACLESGLAPFSRLDPPLWNDEGKGKILPRLKRKISSVANYIPSSPLLGKESTNGSCSHNGSIDRTVSIEINDYVFRIVQINISATSAPSTSSILPNSSSKDIEKQMDDVYLEEMESPVPETSHKQPCFSVPVSPYITDKTENSVDRLVRSSLGNACETMRLQILSRAFFGWLAYCRHLKTIRTHLSSLVTSQIIDPTKVKGPVDQTFWDQCRNEKKPKSYKEFIERTYCFGIKPEIRYDVWPYLIKMVPWDKRLEDVLPEMEDQYTTDLQTWGTIEEEVIRRDQEAFKAARLRQSSANGDFHFPPIREQSITSDVFEEDANVSGKNNAVEEETIDIIEEFGSNLHRIEKDVDRCDRGTEFFSKTDNLKRLKRVMCTYVWRHIKDGYIQGMCDIAAPLLVIFENEVITLECFEKMMERMRVNFPHGHGIENSLNNLRSMVQVMDPELFELMMGNSDFTHLYFAYRWFLLDFKRELTYENIYKVWEVILAAQYSVSNSFQLFFALALLTKYRHIVIENNMDFTDIIKFYNEMAEKHNAEELLQIAREKLACLQAIVREID</sequence>